<dbReference type="GO" id="GO:0005737">
    <property type="term" value="C:cytoplasm"/>
    <property type="evidence" value="ECO:0007669"/>
    <property type="project" value="TreeGrafter"/>
</dbReference>
<dbReference type="Pfam" id="PF01965">
    <property type="entry name" value="DJ-1_PfpI"/>
    <property type="match status" value="1"/>
</dbReference>
<evidence type="ECO:0000259" key="1">
    <source>
        <dbReference type="Pfam" id="PF01965"/>
    </source>
</evidence>
<dbReference type="Gene3D" id="3.40.50.880">
    <property type="match status" value="1"/>
</dbReference>
<dbReference type="AlphaFoldDB" id="A0A2H0KRN1"/>
<dbReference type="EMBL" id="PCVN01000007">
    <property type="protein sequence ID" value="PIQ74767.1"/>
    <property type="molecule type" value="Genomic_DNA"/>
</dbReference>
<dbReference type="InterPro" id="IPR029062">
    <property type="entry name" value="Class_I_gatase-like"/>
</dbReference>
<feature type="domain" description="DJ-1/PfpI" evidence="1">
    <location>
        <begin position="8"/>
        <end position="176"/>
    </location>
</feature>
<dbReference type="Proteomes" id="UP000231550">
    <property type="component" value="Unassembled WGS sequence"/>
</dbReference>
<sequence length="180" mass="19623">MEQKIIDKKILMIVAFRDFKDEEYFIPREILEKAGAEITVASDKRGVAYGVAGGEANVGLTINEVEGDDFDAIIFIGGGGAQKYIENVDCHRVAWEAVAGERVLAAICIAPAILARAGVLKGKRATVWSSPMEKTAIKMLEENGARYQNQDVVVDGKIITANGPWAAEEFGRKIIEKLIL</sequence>
<accession>A0A2H0KRN1</accession>
<dbReference type="PANTHER" id="PTHR48094:SF12">
    <property type="entry name" value="PARKINSON DISEASE PROTEIN 7 HOMOLOG"/>
    <property type="match status" value="1"/>
</dbReference>
<gene>
    <name evidence="2" type="ORF">COV85_00330</name>
</gene>
<evidence type="ECO:0000313" key="3">
    <source>
        <dbReference type="Proteomes" id="UP000231550"/>
    </source>
</evidence>
<proteinExistence type="predicted"/>
<reference evidence="2 3" key="1">
    <citation type="submission" date="2017-09" db="EMBL/GenBank/DDBJ databases">
        <title>Depth-based differentiation of microbial function through sediment-hosted aquifers and enrichment of novel symbionts in the deep terrestrial subsurface.</title>
        <authorList>
            <person name="Probst A.J."/>
            <person name="Ladd B."/>
            <person name="Jarett J.K."/>
            <person name="Geller-Mcgrath D.E."/>
            <person name="Sieber C.M."/>
            <person name="Emerson J.B."/>
            <person name="Anantharaman K."/>
            <person name="Thomas B.C."/>
            <person name="Malmstrom R."/>
            <person name="Stieglmeier M."/>
            <person name="Klingl A."/>
            <person name="Woyke T."/>
            <person name="Ryan C.M."/>
            <person name="Banfield J.F."/>
        </authorList>
    </citation>
    <scope>NUCLEOTIDE SEQUENCE [LARGE SCALE GENOMIC DNA]</scope>
    <source>
        <strain evidence="2">CG11_big_fil_rev_8_21_14_0_20_44_10</strain>
    </source>
</reference>
<evidence type="ECO:0000313" key="2">
    <source>
        <dbReference type="EMBL" id="PIQ74767.1"/>
    </source>
</evidence>
<comment type="caution">
    <text evidence="2">The sequence shown here is derived from an EMBL/GenBank/DDBJ whole genome shotgun (WGS) entry which is preliminary data.</text>
</comment>
<dbReference type="InterPro" id="IPR002818">
    <property type="entry name" value="DJ-1/PfpI"/>
</dbReference>
<name>A0A2H0KRN1_9BACT</name>
<dbReference type="InterPro" id="IPR050325">
    <property type="entry name" value="Prot/Nucl_acid_deglycase"/>
</dbReference>
<dbReference type="SUPFAM" id="SSF52317">
    <property type="entry name" value="Class I glutamine amidotransferase-like"/>
    <property type="match status" value="1"/>
</dbReference>
<dbReference type="PANTHER" id="PTHR48094">
    <property type="entry name" value="PROTEIN/NUCLEIC ACID DEGLYCASE DJ-1-RELATED"/>
    <property type="match status" value="1"/>
</dbReference>
<protein>
    <recommendedName>
        <fullName evidence="1">DJ-1/PfpI domain-containing protein</fullName>
    </recommendedName>
</protein>
<organism evidence="2 3">
    <name type="scientific">Candidatus Portnoybacteria bacterium CG11_big_fil_rev_8_21_14_0_20_44_10</name>
    <dbReference type="NCBI Taxonomy" id="1974818"/>
    <lineage>
        <taxon>Bacteria</taxon>
        <taxon>Candidatus Portnoyibacteriota</taxon>
    </lineage>
</organism>